<evidence type="ECO:0000259" key="2">
    <source>
        <dbReference type="PROSITE" id="PS51698"/>
    </source>
</evidence>
<reference evidence="4" key="1">
    <citation type="submission" date="2021-02" db="EMBL/GenBank/DDBJ databases">
        <authorList>
            <person name="Nowell W R."/>
        </authorList>
    </citation>
    <scope>NUCLEOTIDE SEQUENCE</scope>
</reference>
<dbReference type="InterPro" id="IPR052085">
    <property type="entry name" value="WD-SAM-U-box"/>
</dbReference>
<dbReference type="AlphaFoldDB" id="A0A816AX57"/>
<dbReference type="GO" id="GO:0004842">
    <property type="term" value="F:ubiquitin-protein transferase activity"/>
    <property type="evidence" value="ECO:0007669"/>
    <property type="project" value="InterPro"/>
</dbReference>
<evidence type="ECO:0000256" key="1">
    <source>
        <dbReference type="SAM" id="Phobius"/>
    </source>
</evidence>
<dbReference type="PANTHER" id="PTHR46573:SF1">
    <property type="entry name" value="WD REPEAT, SAM AND U-BOX DOMAIN-CONTAINING PROTEIN 1"/>
    <property type="match status" value="1"/>
</dbReference>
<evidence type="ECO:0000313" key="3">
    <source>
        <dbReference type="EMBL" id="CAF1363878.1"/>
    </source>
</evidence>
<keyword evidence="1" id="KW-1133">Transmembrane helix</keyword>
<dbReference type="Proteomes" id="UP000663832">
    <property type="component" value="Unassembled WGS sequence"/>
</dbReference>
<dbReference type="InterPro" id="IPR013083">
    <property type="entry name" value="Znf_RING/FYVE/PHD"/>
</dbReference>
<dbReference type="EMBL" id="CAJNOM010001281">
    <property type="protein sequence ID" value="CAF1601183.1"/>
    <property type="molecule type" value="Genomic_DNA"/>
</dbReference>
<dbReference type="InterPro" id="IPR003613">
    <property type="entry name" value="Ubox_domain"/>
</dbReference>
<name>A0A816AX57_9BILA</name>
<dbReference type="PROSITE" id="PS51698">
    <property type="entry name" value="U_BOX"/>
    <property type="match status" value="1"/>
</dbReference>
<organism evidence="4 5">
    <name type="scientific">Adineta steineri</name>
    <dbReference type="NCBI Taxonomy" id="433720"/>
    <lineage>
        <taxon>Eukaryota</taxon>
        <taxon>Metazoa</taxon>
        <taxon>Spiralia</taxon>
        <taxon>Gnathifera</taxon>
        <taxon>Rotifera</taxon>
        <taxon>Eurotatoria</taxon>
        <taxon>Bdelloidea</taxon>
        <taxon>Adinetida</taxon>
        <taxon>Adinetidae</taxon>
        <taxon>Adineta</taxon>
    </lineage>
</organism>
<dbReference type="EMBL" id="CAJNOI010000934">
    <property type="protein sequence ID" value="CAF1363878.1"/>
    <property type="molecule type" value="Genomic_DNA"/>
</dbReference>
<comment type="caution">
    <text evidence="4">The sequence shown here is derived from an EMBL/GenBank/DDBJ whole genome shotgun (WGS) entry which is preliminary data.</text>
</comment>
<keyword evidence="5" id="KW-1185">Reference proteome</keyword>
<evidence type="ECO:0000313" key="4">
    <source>
        <dbReference type="EMBL" id="CAF1601183.1"/>
    </source>
</evidence>
<dbReference type="SMART" id="SM00504">
    <property type="entry name" value="Ubox"/>
    <property type="match status" value="1"/>
</dbReference>
<protein>
    <recommendedName>
        <fullName evidence="2">U-box domain-containing protein</fullName>
    </recommendedName>
</protein>
<sequence>MELFRDPVIANDGRVYERAAITKWINEHGTSPFTRQPLQLSELQPDDYLRQSAARPRNLAVSSDAQHSTVTFPLLRTDARQTELVYPKYNASHICIFSSCGVIVLGITLTIIIVLVQSGSSKATGNGYSYSTSIPPNIILNASTNFSGVLSTMSSTYAAPTGSPIPSNNHYYIVRKISVNTYGYYVIRSNSFIDLYGYLYRDAFNATLPTVNLLMQNDDSGGRGEFLIQGLLSSSLYNLVVTTYSPNVTGPFSISIGGPGPVIIQ</sequence>
<dbReference type="SUPFAM" id="SSF57850">
    <property type="entry name" value="RING/U-box"/>
    <property type="match status" value="1"/>
</dbReference>
<evidence type="ECO:0000313" key="5">
    <source>
        <dbReference type="Proteomes" id="UP000663832"/>
    </source>
</evidence>
<accession>A0A816AX57</accession>
<dbReference type="PANTHER" id="PTHR46573">
    <property type="entry name" value="WD REPEAT, SAM AND U-BOX DOMAIN-CONTAINING PROTEIN 1"/>
    <property type="match status" value="1"/>
</dbReference>
<proteinExistence type="predicted"/>
<dbReference type="CDD" id="cd16655">
    <property type="entry name" value="RING-Ubox_WDSUB1-like"/>
    <property type="match status" value="1"/>
</dbReference>
<dbReference type="Proteomes" id="UP000663877">
    <property type="component" value="Unassembled WGS sequence"/>
</dbReference>
<gene>
    <name evidence="3" type="ORF">BJG266_LOCUS35650</name>
    <name evidence="4" type="ORF">QVE165_LOCUS52678</name>
</gene>
<keyword evidence="1" id="KW-0812">Transmembrane</keyword>
<dbReference type="GO" id="GO:0016567">
    <property type="term" value="P:protein ubiquitination"/>
    <property type="evidence" value="ECO:0007669"/>
    <property type="project" value="InterPro"/>
</dbReference>
<feature type="transmembrane region" description="Helical" evidence="1">
    <location>
        <begin position="94"/>
        <end position="116"/>
    </location>
</feature>
<dbReference type="OrthoDB" id="10064100at2759"/>
<dbReference type="Gene3D" id="3.30.40.10">
    <property type="entry name" value="Zinc/RING finger domain, C3HC4 (zinc finger)"/>
    <property type="match status" value="1"/>
</dbReference>
<keyword evidence="1" id="KW-0472">Membrane</keyword>
<feature type="domain" description="U-box" evidence="2">
    <location>
        <begin position="1"/>
        <end position="64"/>
    </location>
</feature>
<dbReference type="Pfam" id="PF04564">
    <property type="entry name" value="U-box"/>
    <property type="match status" value="1"/>
</dbReference>